<accession>A0A101UZ36</accession>
<dbReference type="GO" id="GO:0031419">
    <property type="term" value="F:cobalamin binding"/>
    <property type="evidence" value="ECO:0007669"/>
    <property type="project" value="InterPro"/>
</dbReference>
<reference evidence="1 2" key="1">
    <citation type="submission" date="2015-10" db="EMBL/GenBank/DDBJ databases">
        <title>Draft genome sequence of Streptomyces sp. RV15, isolated from a marine sponge.</title>
        <authorList>
            <person name="Ruckert C."/>
            <person name="Abdelmohsen U.R."/>
            <person name="Winkler A."/>
            <person name="Hentschel U."/>
            <person name="Kalinowski J."/>
            <person name="Kampfer P."/>
            <person name="Glaeser S."/>
        </authorList>
    </citation>
    <scope>NUCLEOTIDE SEQUENCE [LARGE SCALE GENOMIC DNA]</scope>
    <source>
        <strain evidence="1 2">RV15</strain>
    </source>
</reference>
<dbReference type="GO" id="GO:0046872">
    <property type="term" value="F:metal ion binding"/>
    <property type="evidence" value="ECO:0007669"/>
    <property type="project" value="InterPro"/>
</dbReference>
<name>A0A101UZ36_9ACTN</name>
<sequence length="66" mass="7486">MHPVRLVTASALFDGADTSINIMRRIFRSQGAEVEYFEYLVESLHGRERSASAWWAVEAASSCPRR</sequence>
<dbReference type="STRING" id="909626.AQJ91_19100"/>
<evidence type="ECO:0000313" key="1">
    <source>
        <dbReference type="EMBL" id="KUO19473.1"/>
    </source>
</evidence>
<evidence type="ECO:0000313" key="2">
    <source>
        <dbReference type="Proteomes" id="UP000053260"/>
    </source>
</evidence>
<dbReference type="RefSeq" id="WP_067022793.1">
    <property type="nucleotide sequence ID" value="NZ_KQ949085.1"/>
</dbReference>
<dbReference type="Gene3D" id="3.40.50.280">
    <property type="entry name" value="Cobalamin-binding domain"/>
    <property type="match status" value="1"/>
</dbReference>
<dbReference type="EMBL" id="LMXB01000051">
    <property type="protein sequence ID" value="KUO19473.1"/>
    <property type="molecule type" value="Genomic_DNA"/>
</dbReference>
<proteinExistence type="predicted"/>
<gene>
    <name evidence="1" type="ORF">AQJ91_19100</name>
</gene>
<keyword evidence="2" id="KW-1185">Reference proteome</keyword>
<dbReference type="AlphaFoldDB" id="A0A101UZ36"/>
<dbReference type="Proteomes" id="UP000053260">
    <property type="component" value="Unassembled WGS sequence"/>
</dbReference>
<dbReference type="SUPFAM" id="SSF52242">
    <property type="entry name" value="Cobalamin (vitamin B12)-binding domain"/>
    <property type="match status" value="1"/>
</dbReference>
<dbReference type="InterPro" id="IPR036724">
    <property type="entry name" value="Cobalamin-bd_sf"/>
</dbReference>
<protein>
    <submittedName>
        <fullName evidence="1">Uncharacterized protein</fullName>
    </submittedName>
</protein>
<organism evidence="1 2">
    <name type="scientific">Streptomyces dysideae</name>
    <dbReference type="NCBI Taxonomy" id="909626"/>
    <lineage>
        <taxon>Bacteria</taxon>
        <taxon>Bacillati</taxon>
        <taxon>Actinomycetota</taxon>
        <taxon>Actinomycetes</taxon>
        <taxon>Kitasatosporales</taxon>
        <taxon>Streptomycetaceae</taxon>
        <taxon>Streptomyces</taxon>
    </lineage>
</organism>
<comment type="caution">
    <text evidence="1">The sequence shown here is derived from an EMBL/GenBank/DDBJ whole genome shotgun (WGS) entry which is preliminary data.</text>
</comment>